<dbReference type="InterPro" id="IPR011009">
    <property type="entry name" value="Kinase-like_dom_sf"/>
</dbReference>
<feature type="region of interest" description="Disordered" evidence="5">
    <location>
        <begin position="629"/>
        <end position="824"/>
    </location>
</feature>
<feature type="compositionally biased region" description="Low complexity" evidence="5">
    <location>
        <begin position="878"/>
        <end position="888"/>
    </location>
</feature>
<organism evidence="8 9">
    <name type="scientific">Tilletia horrida</name>
    <dbReference type="NCBI Taxonomy" id="155126"/>
    <lineage>
        <taxon>Eukaryota</taxon>
        <taxon>Fungi</taxon>
        <taxon>Dikarya</taxon>
        <taxon>Basidiomycota</taxon>
        <taxon>Ustilaginomycotina</taxon>
        <taxon>Exobasidiomycetes</taxon>
        <taxon>Tilletiales</taxon>
        <taxon>Tilletiaceae</taxon>
        <taxon>Tilletia</taxon>
    </lineage>
</organism>
<dbReference type="PANTHER" id="PTHR14030:SF4">
    <property type="entry name" value="BUB1 KINASE, ISOFORM A-RELATED"/>
    <property type="match status" value="1"/>
</dbReference>
<keyword evidence="9" id="KW-1185">Reference proteome</keyword>
<dbReference type="CDD" id="cd13981">
    <property type="entry name" value="STKc_Bub1_BubR1"/>
    <property type="match status" value="1"/>
</dbReference>
<feature type="compositionally biased region" description="Gly residues" evidence="5">
    <location>
        <begin position="865"/>
        <end position="877"/>
    </location>
</feature>
<gene>
    <name evidence="8" type="primary">BUB1</name>
    <name evidence="8" type="ORF">OC842_000358</name>
</gene>
<dbReference type="GO" id="GO:0032991">
    <property type="term" value="C:protein-containing complex"/>
    <property type="evidence" value="ECO:0007669"/>
    <property type="project" value="UniProtKB-ARBA"/>
</dbReference>
<dbReference type="Proteomes" id="UP001176521">
    <property type="component" value="Unassembled WGS sequence"/>
</dbReference>
<dbReference type="PANTHER" id="PTHR14030">
    <property type="entry name" value="MITOTIC CHECKPOINT SERINE/THREONINE-PROTEIN KINASE BUB1"/>
    <property type="match status" value="1"/>
</dbReference>
<feature type="compositionally biased region" description="Low complexity" evidence="5">
    <location>
        <begin position="299"/>
        <end position="319"/>
    </location>
</feature>
<proteinExistence type="predicted"/>
<dbReference type="PROSITE" id="PS00108">
    <property type="entry name" value="PROTEIN_KINASE_ST"/>
    <property type="match status" value="1"/>
</dbReference>
<dbReference type="SUPFAM" id="SSF56112">
    <property type="entry name" value="Protein kinase-like (PK-like)"/>
    <property type="match status" value="1"/>
</dbReference>
<feature type="domain" description="Protein kinase" evidence="6">
    <location>
        <begin position="1283"/>
        <end position="1616"/>
    </location>
</feature>
<feature type="compositionally biased region" description="Acidic residues" evidence="5">
    <location>
        <begin position="739"/>
        <end position="760"/>
    </location>
</feature>
<dbReference type="SMART" id="SM00220">
    <property type="entry name" value="S_TKc"/>
    <property type="match status" value="1"/>
</dbReference>
<dbReference type="GO" id="GO:0000776">
    <property type="term" value="C:kinetochore"/>
    <property type="evidence" value="ECO:0007669"/>
    <property type="project" value="UniProtKB-KW"/>
</dbReference>
<feature type="compositionally biased region" description="Low complexity" evidence="5">
    <location>
        <begin position="810"/>
        <end position="819"/>
    </location>
</feature>
<comment type="subcellular location">
    <subcellularLocation>
        <location evidence="1">Chromosome</location>
        <location evidence="1">Centromere</location>
        <location evidence="1">Kinetochore</location>
    </subcellularLocation>
</comment>
<dbReference type="InterPro" id="IPR008271">
    <property type="entry name" value="Ser/Thr_kinase_AS"/>
</dbReference>
<feature type="region of interest" description="Disordered" evidence="5">
    <location>
        <begin position="862"/>
        <end position="956"/>
    </location>
</feature>
<dbReference type="Gene3D" id="1.25.40.430">
    <property type="match status" value="1"/>
</dbReference>
<evidence type="ECO:0000256" key="2">
    <source>
        <dbReference type="ARBA" id="ARBA00022454"/>
    </source>
</evidence>
<dbReference type="EC" id="2.7.11.1" evidence="8"/>
<feature type="region of interest" description="Disordered" evidence="5">
    <location>
        <begin position="459"/>
        <end position="554"/>
    </location>
</feature>
<feature type="domain" description="BUB1 N-terminal" evidence="7">
    <location>
        <begin position="84"/>
        <end position="247"/>
    </location>
</feature>
<dbReference type="SMART" id="SM00777">
    <property type="entry name" value="Mad3_BUB1_I"/>
    <property type="match status" value="1"/>
</dbReference>
<evidence type="ECO:0000256" key="3">
    <source>
        <dbReference type="ARBA" id="ARBA00022838"/>
    </source>
</evidence>
<feature type="compositionally biased region" description="Low complexity" evidence="5">
    <location>
        <begin position="674"/>
        <end position="684"/>
    </location>
</feature>
<sequence length="1643" mass="174985">MDGGAPFQTPRRPAGIAEAFKTPLRTPLEQTSKTPIIDMALAIESQKENVIPRAKGRSASALHNTLTLQHRERAEKLAAERAAHEARVHSEANAESEDPLEAWDAYVRWTIDAYPAGQTAESGLVPLLELATRTFFGQRVYAQDVRYLRFWVLYANNCEDRRQIFKFLLANEVGTNWATLYEELANVLEANTLYDEADETYKLGINRRAHPLDRLNRRYTEYQQRILHRPEASELGGSGAGGTGSTSYTAALKAAMASAKRSMLGTKLDAKAGGPSMSANSMRGFGLSNAGLNGGGSGSAATSSTTSTTSAPGPAASASNVKKLAVYRDDDEDEDGLGAAGARKNAKGGSSSGGSEWDSLGSKVQRQQENKPAAKAWAGEKMASRTPGKPGAAPISVFRDSDDEDAAPAAGAAVSRTPRPGLGTGASGRVALAPALSETDQLRQNPFLRWDKDVLNGTGRKAEAEAEKEKEAASAPATGAASASSTSSKTLEAAETKKSSKKSKSSSSSSSRSAHKSSSGSSLAKGKESSSSSKLASSSSSSTVAPPPPPAGLKRERHAFPILLLYPHLATLEEVVTSFEGGQTRWTEPSGERCIDEILLAKRGIPCGDADADADGSAVSDPWAYLDERVGVPWPTPPQKKVEEAPKGDVEMQMDPRKEVSSASSRAEQVPVKASSNSSASSSSQDRTGSHKRKRGGDGDTTGHSIKMKPKPQQREVTQTVTMFTKAAELDVRGMFNGDDSEDSDEDDDDDEEEESEEELSASSHRRPVPPTPSARNMSGPAGTGAGAVPATPASQRALVDENGEPLLMSGRRLPSVSRSGGGGGVLAPRVVSDPLAALGTVSATPIRAPLVARVPFEKVSIPGAGAGAGSGAGGLGSALSSQAQAQAKPATMLPPPVPRSVSVGGGATRVPQRMEVFREEDEEEGEGEDENMDGGQTGQGEDHTPEDGNGDELLANGTHVYHALTPITEATEFTRFTARTARTPGTASRPCRTDASRDLLGQWNYSRRGAAARGSLARDDEDSSSSASSSDEEEGEDPQIPKLMVLTDAQRQQMARESGSATVSGSLGELGPSTSVRQTRETNVFGPASSMSVDHEAASTSLKNEIADRSDASSHGFPALAERPLEPTGHWDRPRTSSHDLSGVLIEKHDTAGSSARLVHQDFGSSLLISDCQADEVMAPLEQAAESSSRAAVAGEEGGFVIPNPCPPVDADIISHILRKLENPIEALPHYVDLRSQSAGGMLDTLQSAVRSATRKSLGGASIARNGQVKIQCELEIAGAPFHVRRKLGEGGYGAVFLADDLTSFAPSLRPQLCMAEPEDSMDMDDDDAKRKVAIKVEAPPNAWEFYVLHQLEMRLPPYVLPSLISARKLIAYHDESFLLLHYGDKGTLLDVVNGAAAAGVASSGIGGGAGGAAATGVDEVLAMFFTIELIRIVEQMHHCRFIHGDIKIDNCLLRLDEVYDESEWTPKYAPSGTGCWAAKGMILIDFGRAIDLSCYPPGQTFVADWEADERDCLQMREGKPWVYEADYYGIAAVAHCLLFGKYIETKVEEGRAEQDGGGKRLLKLVQPLRRYWQGEIWGRLFDLLLNPAVVTGKPSFEPVIEELAEVRGEMEAWLEANSNRAGKNLRGMLKKLELWAMKRNE</sequence>
<feature type="region of interest" description="Disordered" evidence="5">
    <location>
        <begin position="294"/>
        <end position="428"/>
    </location>
</feature>
<dbReference type="GO" id="GO:0005524">
    <property type="term" value="F:ATP binding"/>
    <property type="evidence" value="ECO:0007669"/>
    <property type="project" value="InterPro"/>
</dbReference>
<protein>
    <submittedName>
        <fullName evidence="8">Protein kinase</fullName>
        <ecNumber evidence="8">2.7.11.1</ecNumber>
    </submittedName>
</protein>
<dbReference type="GO" id="GO:0051754">
    <property type="term" value="P:meiotic sister chromatid cohesion, centromeric"/>
    <property type="evidence" value="ECO:0007669"/>
    <property type="project" value="TreeGrafter"/>
</dbReference>
<feature type="compositionally biased region" description="Basic and acidic residues" evidence="5">
    <location>
        <begin position="459"/>
        <end position="472"/>
    </location>
</feature>
<keyword evidence="4" id="KW-0137">Centromere</keyword>
<dbReference type="EMBL" id="JAPDMQ010000009">
    <property type="protein sequence ID" value="KAK0540683.1"/>
    <property type="molecule type" value="Genomic_DNA"/>
</dbReference>
<feature type="compositionally biased region" description="Low complexity" evidence="5">
    <location>
        <begin position="473"/>
        <end position="491"/>
    </location>
</feature>
<evidence type="ECO:0000256" key="5">
    <source>
        <dbReference type="SAM" id="MobiDB-lite"/>
    </source>
</evidence>
<evidence type="ECO:0000313" key="9">
    <source>
        <dbReference type="Proteomes" id="UP001176521"/>
    </source>
</evidence>
<dbReference type="GO" id="GO:0005634">
    <property type="term" value="C:nucleus"/>
    <property type="evidence" value="ECO:0007669"/>
    <property type="project" value="TreeGrafter"/>
</dbReference>
<name>A0AAN6GJL5_9BASI</name>
<dbReference type="InterPro" id="IPR000719">
    <property type="entry name" value="Prot_kinase_dom"/>
</dbReference>
<feature type="compositionally biased region" description="Low complexity" evidence="5">
    <location>
        <begin position="340"/>
        <end position="362"/>
    </location>
</feature>
<dbReference type="GO" id="GO:0004674">
    <property type="term" value="F:protein serine/threonine kinase activity"/>
    <property type="evidence" value="ECO:0007669"/>
    <property type="project" value="UniProtKB-EC"/>
</dbReference>
<feature type="region of interest" description="Disordered" evidence="5">
    <location>
        <begin position="1012"/>
        <end position="1075"/>
    </location>
</feature>
<feature type="region of interest" description="Disordered" evidence="5">
    <location>
        <begin position="976"/>
        <end position="996"/>
    </location>
</feature>
<keyword evidence="3" id="KW-0995">Kinetochore</keyword>
<dbReference type="GO" id="GO:0007094">
    <property type="term" value="P:mitotic spindle assembly checkpoint signaling"/>
    <property type="evidence" value="ECO:0007669"/>
    <property type="project" value="InterPro"/>
</dbReference>
<feature type="compositionally biased region" description="Basic and acidic residues" evidence="5">
    <location>
        <begin position="640"/>
        <end position="660"/>
    </location>
</feature>
<feature type="compositionally biased region" description="Basic and acidic residues" evidence="5">
    <location>
        <begin position="1124"/>
        <end position="1136"/>
    </location>
</feature>
<feature type="compositionally biased region" description="Polar residues" evidence="5">
    <location>
        <begin position="1050"/>
        <end position="1066"/>
    </location>
</feature>
<dbReference type="Pfam" id="PF08311">
    <property type="entry name" value="Mad3_BUB1_I"/>
    <property type="match status" value="1"/>
</dbReference>
<feature type="compositionally biased region" description="Acidic residues" evidence="5">
    <location>
        <begin position="919"/>
        <end position="933"/>
    </location>
</feature>
<comment type="caution">
    <text evidence="8">The sequence shown here is derived from an EMBL/GenBank/DDBJ whole genome shotgun (WGS) entry which is preliminary data.</text>
</comment>
<feature type="compositionally biased region" description="Low complexity" evidence="5">
    <location>
        <begin position="505"/>
        <end position="542"/>
    </location>
</feature>
<dbReference type="Gene3D" id="1.10.510.10">
    <property type="entry name" value="Transferase(Phosphotransferase) domain 1"/>
    <property type="match status" value="1"/>
</dbReference>
<evidence type="ECO:0000259" key="7">
    <source>
        <dbReference type="PROSITE" id="PS51489"/>
    </source>
</evidence>
<reference evidence="8" key="1">
    <citation type="journal article" date="2023" name="PhytoFront">
        <title>Draft Genome Resources of Seven Strains of Tilletia horrida, Causal Agent of Kernel Smut of Rice.</title>
        <authorList>
            <person name="Khanal S."/>
            <person name="Antony Babu S."/>
            <person name="Zhou X.G."/>
        </authorList>
    </citation>
    <scope>NUCLEOTIDE SEQUENCE</scope>
    <source>
        <strain evidence="8">TX3</strain>
    </source>
</reference>
<dbReference type="FunFam" id="1.25.40.430:FF:000003">
    <property type="entry name" value="Checkpoint serine/threonine-protein kinase BUB1"/>
    <property type="match status" value="1"/>
</dbReference>
<evidence type="ECO:0000313" key="8">
    <source>
        <dbReference type="EMBL" id="KAK0540683.1"/>
    </source>
</evidence>
<dbReference type="PROSITE" id="PS50011">
    <property type="entry name" value="PROTEIN_KINASE_DOM"/>
    <property type="match status" value="1"/>
</dbReference>
<dbReference type="InterPro" id="IPR015661">
    <property type="entry name" value="Bub1/Mad3"/>
</dbReference>
<accession>A0AAN6GJL5</accession>
<feature type="region of interest" description="Disordered" evidence="5">
    <location>
        <begin position="1109"/>
        <end position="1136"/>
    </location>
</feature>
<dbReference type="InterPro" id="IPR013212">
    <property type="entry name" value="Mad3/Bub1_I"/>
</dbReference>
<keyword evidence="8" id="KW-0808">Transferase</keyword>
<keyword evidence="8" id="KW-0418">Kinase</keyword>
<dbReference type="PROSITE" id="PS51489">
    <property type="entry name" value="BUB1_N"/>
    <property type="match status" value="1"/>
</dbReference>
<evidence type="ECO:0000259" key="6">
    <source>
        <dbReference type="PROSITE" id="PS50011"/>
    </source>
</evidence>
<keyword evidence="2" id="KW-0158">Chromosome</keyword>
<evidence type="ECO:0000256" key="4">
    <source>
        <dbReference type="ARBA" id="ARBA00023328"/>
    </source>
</evidence>
<evidence type="ECO:0000256" key="1">
    <source>
        <dbReference type="ARBA" id="ARBA00004629"/>
    </source>
</evidence>